<proteinExistence type="predicted"/>
<dbReference type="EMBL" id="CP007536">
    <property type="protein sequence ID" value="AIC15937.1"/>
    <property type="molecule type" value="Genomic_DNA"/>
</dbReference>
<gene>
    <name evidence="1" type="ORF">NVIE_016820</name>
</gene>
<evidence type="ECO:0000313" key="1">
    <source>
        <dbReference type="EMBL" id="AIC15937.1"/>
    </source>
</evidence>
<dbReference type="STRING" id="926571.NVIE_016820"/>
<dbReference type="HOGENOM" id="CLU_2447770_0_0_2"/>
<organism evidence="1 2">
    <name type="scientific">Nitrososphaera viennensis EN76</name>
    <dbReference type="NCBI Taxonomy" id="926571"/>
    <lineage>
        <taxon>Archaea</taxon>
        <taxon>Nitrososphaerota</taxon>
        <taxon>Nitrososphaeria</taxon>
        <taxon>Nitrososphaerales</taxon>
        <taxon>Nitrososphaeraceae</taxon>
        <taxon>Nitrososphaera</taxon>
    </lineage>
</organism>
<sequence>MIAMENDILWRNVLPPLSSLYTFGKKGLFIKIIANEKNLRILSTVLRSLVPELALIETTFLPTLSIICRMANTDENRSNEDLPLIVTYK</sequence>
<accession>A0A060HS11</accession>
<reference evidence="1 2" key="1">
    <citation type="journal article" date="2014" name="Int. J. Syst. Evol. Microbiol.">
        <title>Nitrososphaera viennensis gen. nov., sp. nov., an aerobic and mesophilic, ammonia-oxidizing archaeon from soil and a member of the archaeal phylum Thaumarchaeota.</title>
        <authorList>
            <person name="Stieglmeier M."/>
            <person name="Klingl A."/>
            <person name="Alves R.J."/>
            <person name="Rittmann S.K."/>
            <person name="Melcher M."/>
            <person name="Leisch N."/>
            <person name="Schleper C."/>
        </authorList>
    </citation>
    <scope>NUCLEOTIDE SEQUENCE [LARGE SCALE GENOMIC DNA]</scope>
    <source>
        <strain evidence="1">EN76</strain>
    </source>
</reference>
<protein>
    <submittedName>
        <fullName evidence="1">Uncharacterized protein</fullName>
    </submittedName>
</protein>
<keyword evidence="2" id="KW-1185">Reference proteome</keyword>
<evidence type="ECO:0000313" key="2">
    <source>
        <dbReference type="Proteomes" id="UP000027093"/>
    </source>
</evidence>
<dbReference type="Proteomes" id="UP000027093">
    <property type="component" value="Chromosome"/>
</dbReference>
<dbReference type="AlphaFoldDB" id="A0A060HS11"/>
<dbReference type="KEGG" id="nvn:NVIE_016820"/>
<name>A0A060HS11_9ARCH</name>